<accession>A0A165P0P8</accession>
<evidence type="ECO:0000259" key="4">
    <source>
        <dbReference type="Pfam" id="PF00808"/>
    </source>
</evidence>
<dbReference type="Gene3D" id="1.10.20.10">
    <property type="entry name" value="Histone, subunit A"/>
    <property type="match status" value="1"/>
</dbReference>
<keyword evidence="2" id="KW-0539">Nucleus</keyword>
<dbReference type="InParanoid" id="A0A165P0P8"/>
<dbReference type="AlphaFoldDB" id="A0A165P0P8"/>
<dbReference type="FunCoup" id="A0A165P0P8">
    <property type="interactions" value="537"/>
</dbReference>
<dbReference type="OrthoDB" id="636685at2759"/>
<sequence length="137" mass="15212">MTTREAGKPPFPLARVQRIIKADTELGIVSKESVVLIALAAEQFLHRFSKASAQVAQDDNRVLVREADVLTAVKRSEELQFLIDLFLHDAPVPEEPAKKKAKPGYVEIDESPKEMEEVEDAGELSEPVVRDSSESED</sequence>
<dbReference type="EMBL" id="KV425893">
    <property type="protein sequence ID" value="KZW01481.1"/>
    <property type="molecule type" value="Genomic_DNA"/>
</dbReference>
<dbReference type="STRING" id="1314781.A0A165P0P8"/>
<dbReference type="GO" id="GO:0046982">
    <property type="term" value="F:protein heterodimerization activity"/>
    <property type="evidence" value="ECO:0007669"/>
    <property type="project" value="InterPro"/>
</dbReference>
<protein>
    <recommendedName>
        <fullName evidence="4">Transcription factor CBF/NF-Y/archaeal histone domain-containing protein</fullName>
    </recommendedName>
</protein>
<evidence type="ECO:0000313" key="6">
    <source>
        <dbReference type="Proteomes" id="UP000077266"/>
    </source>
</evidence>
<dbReference type="CDD" id="cd22929">
    <property type="entry name" value="HFD_POLE4-like"/>
    <property type="match status" value="1"/>
</dbReference>
<dbReference type="InterPro" id="IPR009072">
    <property type="entry name" value="Histone-fold"/>
</dbReference>
<comment type="subcellular location">
    <subcellularLocation>
        <location evidence="1">Nucleus</location>
    </subcellularLocation>
</comment>
<dbReference type="InterPro" id="IPR003958">
    <property type="entry name" value="CBFA_NFYB_domain"/>
</dbReference>
<dbReference type="Pfam" id="PF00808">
    <property type="entry name" value="CBFD_NFYB_HMF"/>
    <property type="match status" value="1"/>
</dbReference>
<feature type="non-terminal residue" evidence="5">
    <location>
        <position position="137"/>
    </location>
</feature>
<dbReference type="Proteomes" id="UP000077266">
    <property type="component" value="Unassembled WGS sequence"/>
</dbReference>
<dbReference type="PANTHER" id="PTHR10252:SF54">
    <property type="entry name" value="CHROMATIN ACCESSIBILITY COMPLEX PROTEIN 1"/>
    <property type="match status" value="1"/>
</dbReference>
<dbReference type="GO" id="GO:0005634">
    <property type="term" value="C:nucleus"/>
    <property type="evidence" value="ECO:0007669"/>
    <property type="project" value="UniProtKB-SubCell"/>
</dbReference>
<feature type="domain" description="Transcription factor CBF/NF-Y/archaeal histone" evidence="4">
    <location>
        <begin position="11"/>
        <end position="73"/>
    </location>
</feature>
<reference evidence="5 6" key="1">
    <citation type="journal article" date="2016" name="Mol. Biol. Evol.">
        <title>Comparative Genomics of Early-Diverging Mushroom-Forming Fungi Provides Insights into the Origins of Lignocellulose Decay Capabilities.</title>
        <authorList>
            <person name="Nagy L.G."/>
            <person name="Riley R."/>
            <person name="Tritt A."/>
            <person name="Adam C."/>
            <person name="Daum C."/>
            <person name="Floudas D."/>
            <person name="Sun H."/>
            <person name="Yadav J.S."/>
            <person name="Pangilinan J."/>
            <person name="Larsson K.H."/>
            <person name="Matsuura K."/>
            <person name="Barry K."/>
            <person name="Labutti K."/>
            <person name="Kuo R."/>
            <person name="Ohm R.A."/>
            <person name="Bhattacharya S.S."/>
            <person name="Shirouzu T."/>
            <person name="Yoshinaga Y."/>
            <person name="Martin F.M."/>
            <person name="Grigoriev I.V."/>
            <person name="Hibbett D.S."/>
        </authorList>
    </citation>
    <scope>NUCLEOTIDE SEQUENCE [LARGE SCALE GENOMIC DNA]</scope>
    <source>
        <strain evidence="5 6">HHB12029</strain>
    </source>
</reference>
<organism evidence="5 6">
    <name type="scientific">Exidia glandulosa HHB12029</name>
    <dbReference type="NCBI Taxonomy" id="1314781"/>
    <lineage>
        <taxon>Eukaryota</taxon>
        <taxon>Fungi</taxon>
        <taxon>Dikarya</taxon>
        <taxon>Basidiomycota</taxon>
        <taxon>Agaricomycotina</taxon>
        <taxon>Agaricomycetes</taxon>
        <taxon>Auriculariales</taxon>
        <taxon>Exidiaceae</taxon>
        <taxon>Exidia</taxon>
    </lineage>
</organism>
<dbReference type="InterPro" id="IPR050568">
    <property type="entry name" value="Transcr_DNA_Rep_Reg"/>
</dbReference>
<evidence type="ECO:0000256" key="1">
    <source>
        <dbReference type="ARBA" id="ARBA00004123"/>
    </source>
</evidence>
<proteinExistence type="predicted"/>
<evidence type="ECO:0000256" key="2">
    <source>
        <dbReference type="ARBA" id="ARBA00023242"/>
    </source>
</evidence>
<evidence type="ECO:0000313" key="5">
    <source>
        <dbReference type="EMBL" id="KZW01481.1"/>
    </source>
</evidence>
<evidence type="ECO:0000256" key="3">
    <source>
        <dbReference type="SAM" id="MobiDB-lite"/>
    </source>
</evidence>
<keyword evidence="6" id="KW-1185">Reference proteome</keyword>
<dbReference type="SUPFAM" id="SSF47113">
    <property type="entry name" value="Histone-fold"/>
    <property type="match status" value="1"/>
</dbReference>
<dbReference type="PANTHER" id="PTHR10252">
    <property type="entry name" value="HISTONE-LIKE TRANSCRIPTION FACTOR CCAAT-RELATED"/>
    <property type="match status" value="1"/>
</dbReference>
<gene>
    <name evidence="5" type="ORF">EXIGLDRAFT_717901</name>
</gene>
<name>A0A165P0P8_EXIGL</name>
<feature type="region of interest" description="Disordered" evidence="3">
    <location>
        <begin position="93"/>
        <end position="137"/>
    </location>
</feature>
<feature type="compositionally biased region" description="Basic and acidic residues" evidence="3">
    <location>
        <begin position="128"/>
        <end position="137"/>
    </location>
</feature>